<feature type="transmembrane region" description="Helical" evidence="8">
    <location>
        <begin position="35"/>
        <end position="56"/>
    </location>
</feature>
<sequence>MDFISLVGIALGLAMDALAVSITNGATVRKVTPKFSLKLALSFGLFQAVMPMLGWLVGKAGESFISTVDHWVAFILLSYLGIRMMVESAKEPEERNAGQKQNDISFKTLMTLSVATSIDALATGIILPSAVGARTGAAMALSVGIIGAVTFFLCLAGVYIGKNFGKLLTSKAELFGGVVLTGIGIKIFVEHMFFS</sequence>
<keyword evidence="1 8" id="KW-0813">Transport</keyword>
<comment type="subcellular location">
    <subcellularLocation>
        <location evidence="8">Cell membrane</location>
        <topology evidence="8">Multi-pass membrane protein</topology>
    </subcellularLocation>
</comment>
<evidence type="ECO:0000256" key="2">
    <source>
        <dbReference type="ARBA" id="ARBA00022475"/>
    </source>
</evidence>
<protein>
    <recommendedName>
        <fullName evidence="8">Putative manganese efflux pump MntP</fullName>
    </recommendedName>
</protein>
<evidence type="ECO:0000313" key="10">
    <source>
        <dbReference type="Proteomes" id="UP000719942"/>
    </source>
</evidence>
<feature type="transmembrane region" description="Helical" evidence="8">
    <location>
        <begin position="68"/>
        <end position="86"/>
    </location>
</feature>
<feature type="transmembrane region" description="Helical" evidence="8">
    <location>
        <begin position="106"/>
        <end position="127"/>
    </location>
</feature>
<dbReference type="Pfam" id="PF02659">
    <property type="entry name" value="Mntp"/>
    <property type="match status" value="1"/>
</dbReference>
<keyword evidence="2 8" id="KW-1003">Cell membrane</keyword>
<evidence type="ECO:0000256" key="7">
    <source>
        <dbReference type="ARBA" id="ARBA00023211"/>
    </source>
</evidence>
<keyword evidence="3 8" id="KW-0812">Transmembrane</keyword>
<evidence type="ECO:0000256" key="5">
    <source>
        <dbReference type="ARBA" id="ARBA00023065"/>
    </source>
</evidence>
<evidence type="ECO:0000256" key="4">
    <source>
        <dbReference type="ARBA" id="ARBA00022989"/>
    </source>
</evidence>
<dbReference type="HAMAP" id="MF_01521">
    <property type="entry name" value="MntP_pump"/>
    <property type="match status" value="1"/>
</dbReference>
<dbReference type="RefSeq" id="WP_219966385.1">
    <property type="nucleotide sequence ID" value="NZ_JAGFNZ010000007.1"/>
</dbReference>
<keyword evidence="4 8" id="KW-1133">Transmembrane helix</keyword>
<reference evidence="9 10" key="1">
    <citation type="submission" date="2021-03" db="EMBL/GenBank/DDBJ databases">
        <title>Caproiciproducens sp. nov. isolated from feces of cow.</title>
        <authorList>
            <person name="Choi J.-Y."/>
        </authorList>
    </citation>
    <scope>NUCLEOTIDE SEQUENCE [LARGE SCALE GENOMIC DNA]</scope>
    <source>
        <strain evidence="9 10">AGMB10547</strain>
    </source>
</reference>
<keyword evidence="10" id="KW-1185">Reference proteome</keyword>
<comment type="similarity">
    <text evidence="8">Belongs to the MntP (TC 9.B.29) family.</text>
</comment>
<evidence type="ECO:0000256" key="8">
    <source>
        <dbReference type="HAMAP-Rule" id="MF_01521"/>
    </source>
</evidence>
<feature type="transmembrane region" description="Helical" evidence="8">
    <location>
        <begin position="139"/>
        <end position="160"/>
    </location>
</feature>
<dbReference type="PANTHER" id="PTHR35529:SF1">
    <property type="entry name" value="MANGANESE EFFLUX PUMP MNTP-RELATED"/>
    <property type="match status" value="1"/>
</dbReference>
<dbReference type="Proteomes" id="UP000719942">
    <property type="component" value="Unassembled WGS sequence"/>
</dbReference>
<keyword evidence="5 8" id="KW-0406">Ion transport</keyword>
<proteinExistence type="inferred from homology"/>
<organism evidence="9 10">
    <name type="scientific">Caproiciproducens faecalis</name>
    <dbReference type="NCBI Taxonomy" id="2820301"/>
    <lineage>
        <taxon>Bacteria</taxon>
        <taxon>Bacillati</taxon>
        <taxon>Bacillota</taxon>
        <taxon>Clostridia</taxon>
        <taxon>Eubacteriales</taxon>
        <taxon>Acutalibacteraceae</taxon>
        <taxon>Caproiciproducens</taxon>
    </lineage>
</organism>
<evidence type="ECO:0000256" key="6">
    <source>
        <dbReference type="ARBA" id="ARBA00023136"/>
    </source>
</evidence>
<dbReference type="InterPro" id="IPR022929">
    <property type="entry name" value="Put_MntP"/>
</dbReference>
<comment type="function">
    <text evidence="8">Probably functions as a manganese efflux pump.</text>
</comment>
<gene>
    <name evidence="8" type="primary">mntP</name>
    <name evidence="9" type="ORF">J5W02_14265</name>
</gene>
<keyword evidence="7 8" id="KW-0464">Manganese</keyword>
<dbReference type="InterPro" id="IPR003810">
    <property type="entry name" value="Mntp/YtaF"/>
</dbReference>
<evidence type="ECO:0000256" key="3">
    <source>
        <dbReference type="ARBA" id="ARBA00022692"/>
    </source>
</evidence>
<keyword evidence="6 8" id="KW-0472">Membrane</keyword>
<name>A0ABS7DS53_9FIRM</name>
<accession>A0ABS7DS53</accession>
<evidence type="ECO:0000313" key="9">
    <source>
        <dbReference type="EMBL" id="MBW7573974.1"/>
    </source>
</evidence>
<comment type="caution">
    <text evidence="9">The sequence shown here is derived from an EMBL/GenBank/DDBJ whole genome shotgun (WGS) entry which is preliminary data.</text>
</comment>
<evidence type="ECO:0000256" key="1">
    <source>
        <dbReference type="ARBA" id="ARBA00022448"/>
    </source>
</evidence>
<dbReference type="PANTHER" id="PTHR35529">
    <property type="entry name" value="MANGANESE EFFLUX PUMP MNTP-RELATED"/>
    <property type="match status" value="1"/>
</dbReference>
<feature type="transmembrane region" description="Helical" evidence="8">
    <location>
        <begin position="172"/>
        <end position="189"/>
    </location>
</feature>
<dbReference type="EMBL" id="JAGFNZ010000007">
    <property type="protein sequence ID" value="MBW7573974.1"/>
    <property type="molecule type" value="Genomic_DNA"/>
</dbReference>